<dbReference type="RefSeq" id="XP_029232831.1">
    <property type="nucleotide sequence ID" value="XM_029366958.1"/>
</dbReference>
<protein>
    <submittedName>
        <fullName evidence="2">Putative kinesin</fullName>
    </submittedName>
</protein>
<dbReference type="InterPro" id="IPR036388">
    <property type="entry name" value="WH-like_DNA-bd_sf"/>
</dbReference>
<dbReference type="InterPro" id="IPR027417">
    <property type="entry name" value="P-loop_NTPase"/>
</dbReference>
<comment type="caution">
    <text evidence="2">The sequence shown here is derived from an EMBL/GenBank/DDBJ whole genome shotgun (WGS) entry which is preliminary data.</text>
</comment>
<evidence type="ECO:0000313" key="2">
    <source>
        <dbReference type="EMBL" id="RNF27625.1"/>
    </source>
</evidence>
<reference evidence="2 3" key="1">
    <citation type="journal article" date="2018" name="BMC Genomics">
        <title>Genomic comparison of Trypanosoma conorhini and Trypanosoma rangeli to Trypanosoma cruzi strains of high and low virulence.</title>
        <authorList>
            <person name="Bradwell K.R."/>
            <person name="Koparde V.N."/>
            <person name="Matveyev A.V."/>
            <person name="Serrano M.G."/>
            <person name="Alves J.M."/>
            <person name="Parikh H."/>
            <person name="Huang B."/>
            <person name="Lee V."/>
            <person name="Espinosa-Alvarez O."/>
            <person name="Ortiz P.A."/>
            <person name="Costa-Martins A.G."/>
            <person name="Teixeira M.M."/>
            <person name="Buck G.A."/>
        </authorList>
    </citation>
    <scope>NUCLEOTIDE SEQUENCE [LARGE SCALE GENOMIC DNA]</scope>
    <source>
        <strain evidence="2 3">025E</strain>
    </source>
</reference>
<dbReference type="InterPro" id="IPR009057">
    <property type="entry name" value="Homeodomain-like_sf"/>
</dbReference>
<dbReference type="AlphaFoldDB" id="A0A422QCG6"/>
<dbReference type="EMBL" id="MKKU01000001">
    <property type="protein sequence ID" value="RNF27625.1"/>
    <property type="molecule type" value="Genomic_DNA"/>
</dbReference>
<feature type="coiled-coil region" evidence="1">
    <location>
        <begin position="722"/>
        <end position="749"/>
    </location>
</feature>
<dbReference type="InterPro" id="IPR011993">
    <property type="entry name" value="PH-like_dom_sf"/>
</dbReference>
<dbReference type="SUPFAM" id="SSF50729">
    <property type="entry name" value="PH domain-like"/>
    <property type="match status" value="1"/>
</dbReference>
<gene>
    <name evidence="2" type="ORF">Tco025E_00009</name>
</gene>
<keyword evidence="1" id="KW-0175">Coiled coil</keyword>
<name>A0A422QCG6_9TRYP</name>
<proteinExistence type="predicted"/>
<dbReference type="Proteomes" id="UP000284403">
    <property type="component" value="Unassembled WGS sequence"/>
</dbReference>
<evidence type="ECO:0000313" key="3">
    <source>
        <dbReference type="Proteomes" id="UP000284403"/>
    </source>
</evidence>
<dbReference type="OrthoDB" id="270417at2759"/>
<evidence type="ECO:0000256" key="1">
    <source>
        <dbReference type="SAM" id="Coils"/>
    </source>
</evidence>
<feature type="coiled-coil region" evidence="1">
    <location>
        <begin position="630"/>
        <end position="661"/>
    </location>
</feature>
<dbReference type="Gene3D" id="2.30.29.30">
    <property type="entry name" value="Pleckstrin-homology domain (PH domain)/Phosphotyrosine-binding domain (PTB)"/>
    <property type="match status" value="1"/>
</dbReference>
<dbReference type="InterPro" id="IPR036961">
    <property type="entry name" value="Kinesin_motor_dom_sf"/>
</dbReference>
<accession>A0A422QCG6</accession>
<feature type="coiled-coil region" evidence="1">
    <location>
        <begin position="479"/>
        <end position="600"/>
    </location>
</feature>
<dbReference type="Gene3D" id="3.40.850.10">
    <property type="entry name" value="Kinesin motor domain"/>
    <property type="match status" value="1"/>
</dbReference>
<dbReference type="Gene3D" id="1.10.10.10">
    <property type="entry name" value="Winged helix-like DNA-binding domain superfamily/Winged helix DNA-binding domain"/>
    <property type="match status" value="1"/>
</dbReference>
<organism evidence="2 3">
    <name type="scientific">Trypanosoma conorhini</name>
    <dbReference type="NCBI Taxonomy" id="83891"/>
    <lineage>
        <taxon>Eukaryota</taxon>
        <taxon>Discoba</taxon>
        <taxon>Euglenozoa</taxon>
        <taxon>Kinetoplastea</taxon>
        <taxon>Metakinetoplastina</taxon>
        <taxon>Trypanosomatida</taxon>
        <taxon>Trypanosomatidae</taxon>
        <taxon>Trypanosoma</taxon>
    </lineage>
</organism>
<dbReference type="GeneID" id="40313620"/>
<dbReference type="SUPFAM" id="SSF46689">
    <property type="entry name" value="Homeodomain-like"/>
    <property type="match status" value="1"/>
</dbReference>
<keyword evidence="3" id="KW-1185">Reference proteome</keyword>
<sequence length="1040" mass="118160">MLRACATLNVCVCVVCVVCVSVCLPFGGILLRSLSSALARASHAAFLFLLPPSLCPWFSSACGNARGAHRKVEGDSFPMEAKLVCCAHQAKTPSLQLPGAIKVVGNTLQFSCPQPLKDAGFPVAEASFDVDAAFDRPDPRTLFQELFPAAAANFLKARKNLVVFSYGVRSSPKRQLMYGSASGEGYATRVISEVLQSGAKKGIFVLSCYVIGPTEHLTDLLNSSNELGVVVDSVKEGPRVRMLERLRVSSAGDVRAAMETVVKNYEKYFASVLCERQPTPELEALPPYLPDTVVLQLYRYEDEAAFTDHMDANSLTFIALGDAERPVLCGIDASAQQQYEKAQRTLASATGIVSSIRCSRLRIPFGKSKLSQLLRRAYNAEKGNPNNDLNGPTDTTFLIHAFSDAAWAEESFHCLSVTRRICSILGSTGLGSATRDLAVDKWRLDQDVMELRDELMIARTVYDYRPCIYESNKPIANIKEEEMRRINAIQSKREEARERQLALVRERAKHEADKMIKELEQTSGATLGELEKTLEAKKRENTALQADREKRVRDYEQTLEKIRRKKQEEESASQRLREEMQQLEQELNVRQNAIEMKRKQLEMVQLDKAKGREAIMRERQSIQAMRKTVLEDRRRQRKQWINQIKEMNAKVLEQVRLLAEERRKNCEQSTAKEDAAERALMADIKTIEEYLPKLISLEDIPVNPEETEIIRRQFDEVFSQEKQTYLAKIEEEKARKEKLERGLEVYRQRMLNDYLAKKNEKMHDAEAKEQHLSSLVDQVLTYLRNGVRMTKISSKGNVRRRFFFLSEDCKRIHSCELDHQGFPINRKRPPVTVWIRDIKKVVIGLYTTSFVNYSSEAQLAKTRQEAVSDNGTYRHDPTQSITPANLGLCNYRAFALALRGGKSLEVVCETDSDCEAWLVALKRLLHFRTSVEKILEDRRAISRDIHLQPSDNEVEMRWGGSLDIRNMRGFVSLAPEEATLCSDNHIPPALFLRVKQELAEKSQRNTITVYDVRVCSGLDLFRSGQLYDYLCAKRVIPLPY</sequence>
<dbReference type="SUPFAM" id="SSF52540">
    <property type="entry name" value="P-loop containing nucleoside triphosphate hydrolases"/>
    <property type="match status" value="1"/>
</dbReference>